<keyword evidence="2" id="KW-1185">Reference proteome</keyword>
<evidence type="ECO:0000313" key="1">
    <source>
        <dbReference type="EMBL" id="VVV00318.1"/>
    </source>
</evidence>
<sequence>MKKIILLLIAVFTFQLGQSQYRTDLAEASPRMEARADKQAKKLTKKLALNGEQPLLVKNKLTEFYVKRQEVIDADLSKEEKKKQIKALEINKLKEMRDILTQPQYDQLLKVEREMRQKRLEKRKSKMKAKKH</sequence>
<proteinExistence type="predicted"/>
<accession>A0AC61Y7D8</accession>
<dbReference type="EMBL" id="CABVMM010000005">
    <property type="protein sequence ID" value="VVV00318.1"/>
    <property type="molecule type" value="Genomic_DNA"/>
</dbReference>
<name>A0AC61Y7D8_9FLAO</name>
<evidence type="ECO:0000313" key="2">
    <source>
        <dbReference type="Proteomes" id="UP000356253"/>
    </source>
</evidence>
<protein>
    <submittedName>
        <fullName evidence="1">Uncharacterized protein</fullName>
    </submittedName>
</protein>
<gene>
    <name evidence="1" type="ORF">FVB9532_01587</name>
</gene>
<comment type="caution">
    <text evidence="1">The sequence shown here is derived from an EMBL/GenBank/DDBJ whole genome shotgun (WGS) entry which is preliminary data.</text>
</comment>
<organism evidence="1 2">
    <name type="scientific">Mesonia oceanica</name>
    <dbReference type="NCBI Taxonomy" id="2687242"/>
    <lineage>
        <taxon>Bacteria</taxon>
        <taxon>Pseudomonadati</taxon>
        <taxon>Bacteroidota</taxon>
        <taxon>Flavobacteriia</taxon>
        <taxon>Flavobacteriales</taxon>
        <taxon>Flavobacteriaceae</taxon>
        <taxon>Mesonia</taxon>
    </lineage>
</organism>
<dbReference type="Proteomes" id="UP000356253">
    <property type="component" value="Unassembled WGS sequence"/>
</dbReference>
<reference evidence="1" key="1">
    <citation type="submission" date="2019-09" db="EMBL/GenBank/DDBJ databases">
        <authorList>
            <person name="Rodrigo-Torres L."/>
            <person name="Arahal R. D."/>
            <person name="Lucena T."/>
        </authorList>
    </citation>
    <scope>NUCLEOTIDE SEQUENCE</scope>
    <source>
        <strain evidence="1">ISS653</strain>
    </source>
</reference>